<dbReference type="InterPro" id="IPR025328">
    <property type="entry name" value="DUF4234"/>
</dbReference>
<feature type="domain" description="DUF4234" evidence="3">
    <location>
        <begin position="41"/>
        <end position="109"/>
    </location>
</feature>
<feature type="transmembrane region" description="Helical" evidence="2">
    <location>
        <begin position="123"/>
        <end position="143"/>
    </location>
</feature>
<dbReference type="EMBL" id="QLYX01000017">
    <property type="protein sequence ID" value="RAY11686.1"/>
    <property type="molecule type" value="Genomic_DNA"/>
</dbReference>
<evidence type="ECO:0000256" key="1">
    <source>
        <dbReference type="SAM" id="MobiDB-lite"/>
    </source>
</evidence>
<keyword evidence="5" id="KW-1185">Reference proteome</keyword>
<feature type="transmembrane region" description="Helical" evidence="2">
    <location>
        <begin position="82"/>
        <end position="102"/>
    </location>
</feature>
<gene>
    <name evidence="4" type="ORF">DPM19_29120</name>
</gene>
<evidence type="ECO:0000259" key="3">
    <source>
        <dbReference type="Pfam" id="PF14018"/>
    </source>
</evidence>
<evidence type="ECO:0000313" key="5">
    <source>
        <dbReference type="Proteomes" id="UP000251891"/>
    </source>
</evidence>
<dbReference type="AlphaFoldDB" id="A0A365GXZ0"/>
<dbReference type="Proteomes" id="UP000251891">
    <property type="component" value="Unassembled WGS sequence"/>
</dbReference>
<proteinExistence type="predicted"/>
<sequence length="165" mass="18277">MSYPQQGQPYQQASGQGGYAPMPAQNHAPASSGYNMKRRNPVGVWLGMPIITLGFYGIFWFFKVHSELADFDRRRNISSTNALLSILFGWITLYIWPLIVAYQLGNHIRDAQRAAGLQPTCSGGVGILLYIFLFGSGSLYYQIELNKVVDRYGSTPPGQQVPLAA</sequence>
<dbReference type="OrthoDB" id="4945834at2"/>
<keyword evidence="2" id="KW-1133">Transmembrane helix</keyword>
<evidence type="ECO:0000256" key="2">
    <source>
        <dbReference type="SAM" id="Phobius"/>
    </source>
</evidence>
<keyword evidence="2" id="KW-0812">Transmembrane</keyword>
<feature type="region of interest" description="Disordered" evidence="1">
    <location>
        <begin position="1"/>
        <end position="22"/>
    </location>
</feature>
<keyword evidence="2" id="KW-0472">Membrane</keyword>
<name>A0A365GXZ0_9ACTN</name>
<dbReference type="Pfam" id="PF14018">
    <property type="entry name" value="DUF4234"/>
    <property type="match status" value="1"/>
</dbReference>
<feature type="transmembrane region" description="Helical" evidence="2">
    <location>
        <begin position="42"/>
        <end position="62"/>
    </location>
</feature>
<evidence type="ECO:0000313" key="4">
    <source>
        <dbReference type="EMBL" id="RAY11686.1"/>
    </source>
</evidence>
<protein>
    <recommendedName>
        <fullName evidence="3">DUF4234 domain-containing protein</fullName>
    </recommendedName>
</protein>
<feature type="compositionally biased region" description="Low complexity" evidence="1">
    <location>
        <begin position="1"/>
        <end position="14"/>
    </location>
</feature>
<comment type="caution">
    <text evidence="4">The sequence shown here is derived from an EMBL/GenBank/DDBJ whole genome shotgun (WGS) entry which is preliminary data.</text>
</comment>
<dbReference type="RefSeq" id="WP_111871264.1">
    <property type="nucleotide sequence ID" value="NZ_QLYX01000017.1"/>
</dbReference>
<accession>A0A365GXZ0</accession>
<organism evidence="4 5">
    <name type="scientific">Actinomadura craniellae</name>
    <dbReference type="NCBI Taxonomy" id="2231787"/>
    <lineage>
        <taxon>Bacteria</taxon>
        <taxon>Bacillati</taxon>
        <taxon>Actinomycetota</taxon>
        <taxon>Actinomycetes</taxon>
        <taxon>Streptosporangiales</taxon>
        <taxon>Thermomonosporaceae</taxon>
        <taxon>Actinomadura</taxon>
    </lineage>
</organism>
<reference evidence="4 5" key="1">
    <citation type="submission" date="2018-06" db="EMBL/GenBank/DDBJ databases">
        <title>Actinomadura craniellae sp. nov. isolated from marine sponge Craniella sp.</title>
        <authorList>
            <person name="Li L."/>
            <person name="Xu Q.H."/>
            <person name="Lin H.W."/>
            <person name="Lu Y.H."/>
        </authorList>
    </citation>
    <scope>NUCLEOTIDE SEQUENCE [LARGE SCALE GENOMIC DNA]</scope>
    <source>
        <strain evidence="4 5">LHW63021</strain>
    </source>
</reference>